<dbReference type="GO" id="GO:0071555">
    <property type="term" value="P:cell wall organization"/>
    <property type="evidence" value="ECO:0007669"/>
    <property type="project" value="UniProtKB-KW"/>
</dbReference>
<dbReference type="Gene3D" id="3.90.190.20">
    <property type="entry name" value="Mur ligase, C-terminal domain"/>
    <property type="match status" value="1"/>
</dbReference>
<dbReference type="GO" id="GO:0005524">
    <property type="term" value="F:ATP binding"/>
    <property type="evidence" value="ECO:0007669"/>
    <property type="project" value="UniProtKB-UniRule"/>
</dbReference>
<dbReference type="Gene3D" id="3.40.50.720">
    <property type="entry name" value="NAD(P)-binding Rossmann-like Domain"/>
    <property type="match status" value="1"/>
</dbReference>
<dbReference type="EC" id="6.3.2.9" evidence="7 8"/>
<dbReference type="SUPFAM" id="SSF53623">
    <property type="entry name" value="MurD-like peptide ligases, catalytic domain"/>
    <property type="match status" value="1"/>
</dbReference>
<keyword evidence="3 7" id="KW-0963">Cytoplasm</keyword>
<dbReference type="InterPro" id="IPR036615">
    <property type="entry name" value="Mur_ligase_C_dom_sf"/>
</dbReference>
<evidence type="ECO:0000256" key="3">
    <source>
        <dbReference type="ARBA" id="ARBA00022490"/>
    </source>
</evidence>
<comment type="similarity">
    <text evidence="7">Belongs to the MurCDEF family.</text>
</comment>
<keyword evidence="7 8" id="KW-0961">Cell wall biogenesis/degradation</keyword>
<dbReference type="HAMAP" id="MF_00639">
    <property type="entry name" value="MurD"/>
    <property type="match status" value="1"/>
</dbReference>
<comment type="function">
    <text evidence="7 8">Cell wall formation. Catalyzes the addition of glutamate to the nucleotide precursor UDP-N-acetylmuramoyl-L-alanine (UMA).</text>
</comment>
<evidence type="ECO:0000256" key="8">
    <source>
        <dbReference type="RuleBase" id="RU003664"/>
    </source>
</evidence>
<evidence type="ECO:0000313" key="12">
    <source>
        <dbReference type="Proteomes" id="UP000610558"/>
    </source>
</evidence>
<evidence type="ECO:0000256" key="1">
    <source>
        <dbReference type="ARBA" id="ARBA00004496"/>
    </source>
</evidence>
<evidence type="ECO:0000256" key="6">
    <source>
        <dbReference type="ARBA" id="ARBA00022840"/>
    </source>
</evidence>
<evidence type="ECO:0000259" key="10">
    <source>
        <dbReference type="Pfam" id="PF08245"/>
    </source>
</evidence>
<evidence type="ECO:0000256" key="4">
    <source>
        <dbReference type="ARBA" id="ARBA00022598"/>
    </source>
</evidence>
<dbReference type="Pfam" id="PF08245">
    <property type="entry name" value="Mur_ligase_M"/>
    <property type="match status" value="1"/>
</dbReference>
<organism evidence="11 12">
    <name type="scientific">Spongiibacter pelagi</name>
    <dbReference type="NCBI Taxonomy" id="2760804"/>
    <lineage>
        <taxon>Bacteria</taxon>
        <taxon>Pseudomonadati</taxon>
        <taxon>Pseudomonadota</taxon>
        <taxon>Gammaproteobacteria</taxon>
        <taxon>Cellvibrionales</taxon>
        <taxon>Spongiibacteraceae</taxon>
        <taxon>Spongiibacter</taxon>
    </lineage>
</organism>
<evidence type="ECO:0000259" key="9">
    <source>
        <dbReference type="Pfam" id="PF02875"/>
    </source>
</evidence>
<protein>
    <recommendedName>
        <fullName evidence="7 8">UDP-N-acetylmuramoylalanine--D-glutamate ligase</fullName>
        <ecNumber evidence="7 8">6.3.2.9</ecNumber>
    </recommendedName>
    <alternativeName>
        <fullName evidence="7">D-glutamic acid-adding enzyme</fullName>
    </alternativeName>
    <alternativeName>
        <fullName evidence="7">UDP-N-acetylmuramoyl-L-alanyl-D-glutamate synthetase</fullName>
    </alternativeName>
</protein>
<reference evidence="11" key="1">
    <citation type="submission" date="2020-09" db="EMBL/GenBank/DDBJ databases">
        <authorList>
            <person name="Yoon J.-W."/>
        </authorList>
    </citation>
    <scope>NUCLEOTIDE SEQUENCE</scope>
    <source>
        <strain evidence="11">KMU-158</strain>
    </source>
</reference>
<feature type="domain" description="Mur ligase C-terminal" evidence="9">
    <location>
        <begin position="308"/>
        <end position="422"/>
    </location>
</feature>
<comment type="caution">
    <text evidence="11">The sequence shown here is derived from an EMBL/GenBank/DDBJ whole genome shotgun (WGS) entry which is preliminary data.</text>
</comment>
<dbReference type="InterPro" id="IPR005762">
    <property type="entry name" value="MurD"/>
</dbReference>
<keyword evidence="7 8" id="KW-0131">Cell cycle</keyword>
<dbReference type="RefSeq" id="WP_190765885.1">
    <property type="nucleotide sequence ID" value="NZ_JACXLD010000007.1"/>
</dbReference>
<dbReference type="InterPro" id="IPR004101">
    <property type="entry name" value="Mur_ligase_C"/>
</dbReference>
<dbReference type="Pfam" id="PF02875">
    <property type="entry name" value="Mur_ligase_C"/>
    <property type="match status" value="1"/>
</dbReference>
<keyword evidence="7 8" id="KW-0573">Peptidoglycan synthesis</keyword>
<dbReference type="NCBIfam" id="TIGR01087">
    <property type="entry name" value="murD"/>
    <property type="match status" value="1"/>
</dbReference>
<dbReference type="AlphaFoldDB" id="A0A927C1V1"/>
<name>A0A927C1V1_9GAMM</name>
<feature type="domain" description="Mur ligase central" evidence="10">
    <location>
        <begin position="114"/>
        <end position="285"/>
    </location>
</feature>
<dbReference type="GO" id="GO:0008764">
    <property type="term" value="F:UDP-N-acetylmuramoylalanine-D-glutamate ligase activity"/>
    <property type="evidence" value="ECO:0007669"/>
    <property type="project" value="UniProtKB-UniRule"/>
</dbReference>
<dbReference type="Gene3D" id="3.40.1190.10">
    <property type="entry name" value="Mur-like, catalytic domain"/>
    <property type="match status" value="1"/>
</dbReference>
<gene>
    <name evidence="7" type="primary">murD</name>
    <name evidence="11" type="ORF">IB286_12065</name>
</gene>
<dbReference type="InterPro" id="IPR013221">
    <property type="entry name" value="Mur_ligase_cen"/>
</dbReference>
<proteinExistence type="inferred from homology"/>
<dbReference type="EMBL" id="JACXLD010000007">
    <property type="protein sequence ID" value="MBD2859738.1"/>
    <property type="molecule type" value="Genomic_DNA"/>
</dbReference>
<feature type="binding site" evidence="7">
    <location>
        <begin position="116"/>
        <end position="122"/>
    </location>
    <ligand>
        <name>ATP</name>
        <dbReference type="ChEBI" id="CHEBI:30616"/>
    </ligand>
</feature>
<dbReference type="GO" id="GO:0051301">
    <property type="term" value="P:cell division"/>
    <property type="evidence" value="ECO:0007669"/>
    <property type="project" value="UniProtKB-KW"/>
</dbReference>
<evidence type="ECO:0000256" key="2">
    <source>
        <dbReference type="ARBA" id="ARBA00004752"/>
    </source>
</evidence>
<evidence type="ECO:0000256" key="7">
    <source>
        <dbReference type="HAMAP-Rule" id="MF_00639"/>
    </source>
</evidence>
<keyword evidence="7 8" id="KW-0132">Cell division</keyword>
<dbReference type="SUPFAM" id="SSF51984">
    <property type="entry name" value="MurCD N-terminal domain"/>
    <property type="match status" value="1"/>
</dbReference>
<dbReference type="InterPro" id="IPR036565">
    <property type="entry name" value="Mur-like_cat_sf"/>
</dbReference>
<dbReference type="SUPFAM" id="SSF53244">
    <property type="entry name" value="MurD-like peptide ligases, peptide-binding domain"/>
    <property type="match status" value="1"/>
</dbReference>
<keyword evidence="4 7" id="KW-0436">Ligase</keyword>
<comment type="pathway">
    <text evidence="2 7 8">Cell wall biogenesis; peptidoglycan biosynthesis.</text>
</comment>
<dbReference type="GO" id="GO:0009252">
    <property type="term" value="P:peptidoglycan biosynthetic process"/>
    <property type="evidence" value="ECO:0007669"/>
    <property type="project" value="UniProtKB-UniRule"/>
</dbReference>
<dbReference type="PANTHER" id="PTHR43692">
    <property type="entry name" value="UDP-N-ACETYLMURAMOYLALANINE--D-GLUTAMATE LIGASE"/>
    <property type="match status" value="1"/>
</dbReference>
<accession>A0A927C1V1</accession>
<keyword evidence="6 7" id="KW-0067">ATP-binding</keyword>
<dbReference type="GO" id="GO:0008360">
    <property type="term" value="P:regulation of cell shape"/>
    <property type="evidence" value="ECO:0007669"/>
    <property type="project" value="UniProtKB-KW"/>
</dbReference>
<dbReference type="Pfam" id="PF21799">
    <property type="entry name" value="MurD-like_N"/>
    <property type="match status" value="1"/>
</dbReference>
<dbReference type="Proteomes" id="UP000610558">
    <property type="component" value="Unassembled WGS sequence"/>
</dbReference>
<dbReference type="GO" id="GO:0005737">
    <property type="term" value="C:cytoplasm"/>
    <property type="evidence" value="ECO:0007669"/>
    <property type="project" value="UniProtKB-SubCell"/>
</dbReference>
<keyword evidence="5 7" id="KW-0547">Nucleotide-binding</keyword>
<evidence type="ECO:0000256" key="5">
    <source>
        <dbReference type="ARBA" id="ARBA00022741"/>
    </source>
</evidence>
<evidence type="ECO:0000313" key="11">
    <source>
        <dbReference type="EMBL" id="MBD2859738.1"/>
    </source>
</evidence>
<sequence>MSTIATSHRRTVVGLGVTGLSVARYLAARGLPFSLADSRSAPPGLAEIQAEFPNVSIALGEFSLEQFIGEQELFVNPGIPLSQPAIAAAAQAGAIISGDLDCFAEAVNAPVIAITGSNGKSTVTTLVGEMAERAGLKVAVGGNLGTPMLDLLDDAVELYVLELSSFQLERSHALKATVATVLNVSADHLDHHGSMVNYHQAKHRIFRNCEKVVINADEPLSNPLIPEDVERWYFSLGKSDFRRFGLVNENGQTSIALVRKPLLAVNELKIAGRHNMANAMAALALGSAVGLDIDAMLEALREFPGLQHRCAYVAEINGVSWFNDSKGTNAGAAIAALEGLAERGKIVLIAGGQAKGADLRPLVDAMLRYCSAAVLIGEAAEEIEKLLATRLPSLRCENMSEAVSTAAAFAKPGELVLLSPACASFDMFNGYVDRGNQFEQAVNALANKSETQEVAQ</sequence>
<keyword evidence="7 8" id="KW-0133">Cell shape</keyword>
<comment type="subcellular location">
    <subcellularLocation>
        <location evidence="1 7 8">Cytoplasm</location>
    </subcellularLocation>
</comment>
<dbReference type="PANTHER" id="PTHR43692:SF1">
    <property type="entry name" value="UDP-N-ACETYLMURAMOYLALANINE--D-GLUTAMATE LIGASE"/>
    <property type="match status" value="1"/>
</dbReference>
<keyword evidence="12" id="KW-1185">Reference proteome</keyword>
<comment type="catalytic activity">
    <reaction evidence="7 8">
        <text>UDP-N-acetyl-alpha-D-muramoyl-L-alanine + D-glutamate + ATP = UDP-N-acetyl-alpha-D-muramoyl-L-alanyl-D-glutamate + ADP + phosphate + H(+)</text>
        <dbReference type="Rhea" id="RHEA:16429"/>
        <dbReference type="ChEBI" id="CHEBI:15378"/>
        <dbReference type="ChEBI" id="CHEBI:29986"/>
        <dbReference type="ChEBI" id="CHEBI:30616"/>
        <dbReference type="ChEBI" id="CHEBI:43474"/>
        <dbReference type="ChEBI" id="CHEBI:83898"/>
        <dbReference type="ChEBI" id="CHEBI:83900"/>
        <dbReference type="ChEBI" id="CHEBI:456216"/>
        <dbReference type="EC" id="6.3.2.9"/>
    </reaction>
</comment>